<dbReference type="Proteomes" id="UP001054837">
    <property type="component" value="Unassembled WGS sequence"/>
</dbReference>
<dbReference type="EMBL" id="BPLQ01008077">
    <property type="protein sequence ID" value="GIY34534.1"/>
    <property type="molecule type" value="Genomic_DNA"/>
</dbReference>
<comment type="caution">
    <text evidence="2">The sequence shown here is derived from an EMBL/GenBank/DDBJ whole genome shotgun (WGS) entry which is preliminary data.</text>
</comment>
<gene>
    <name evidence="2" type="ORF">CDAR_554381</name>
</gene>
<dbReference type="AlphaFoldDB" id="A0AAV4SKK2"/>
<protein>
    <submittedName>
        <fullName evidence="2">Uncharacterized protein</fullName>
    </submittedName>
</protein>
<organism evidence="2 3">
    <name type="scientific">Caerostris darwini</name>
    <dbReference type="NCBI Taxonomy" id="1538125"/>
    <lineage>
        <taxon>Eukaryota</taxon>
        <taxon>Metazoa</taxon>
        <taxon>Ecdysozoa</taxon>
        <taxon>Arthropoda</taxon>
        <taxon>Chelicerata</taxon>
        <taxon>Arachnida</taxon>
        <taxon>Araneae</taxon>
        <taxon>Araneomorphae</taxon>
        <taxon>Entelegynae</taxon>
        <taxon>Araneoidea</taxon>
        <taxon>Araneidae</taxon>
        <taxon>Caerostris</taxon>
    </lineage>
</organism>
<sequence length="128" mass="14698">MTIKEHVKIKQDDRKPIMTKIVKTLFYTWSEVLGCFASNQPCTQKENIEIYAKTGWTSWITQRSPIMYEDANFDNLACQLEHHVSALIPFTEVDTLPIVPLGKRGSPMKSDAVSSTSRNRRKRCSLSY</sequence>
<accession>A0AAV4SKK2</accession>
<name>A0AAV4SKK2_9ARAC</name>
<feature type="region of interest" description="Disordered" evidence="1">
    <location>
        <begin position="104"/>
        <end position="128"/>
    </location>
</feature>
<evidence type="ECO:0000313" key="2">
    <source>
        <dbReference type="EMBL" id="GIY34534.1"/>
    </source>
</evidence>
<evidence type="ECO:0000313" key="3">
    <source>
        <dbReference type="Proteomes" id="UP001054837"/>
    </source>
</evidence>
<reference evidence="2 3" key="1">
    <citation type="submission" date="2021-06" db="EMBL/GenBank/DDBJ databases">
        <title>Caerostris darwini draft genome.</title>
        <authorList>
            <person name="Kono N."/>
            <person name="Arakawa K."/>
        </authorList>
    </citation>
    <scope>NUCLEOTIDE SEQUENCE [LARGE SCALE GENOMIC DNA]</scope>
</reference>
<evidence type="ECO:0000256" key="1">
    <source>
        <dbReference type="SAM" id="MobiDB-lite"/>
    </source>
</evidence>
<proteinExistence type="predicted"/>
<feature type="compositionally biased region" description="Basic residues" evidence="1">
    <location>
        <begin position="118"/>
        <end position="128"/>
    </location>
</feature>
<keyword evidence="3" id="KW-1185">Reference proteome</keyword>